<organism evidence="6">
    <name type="scientific">termite gut metagenome</name>
    <dbReference type="NCBI Taxonomy" id="433724"/>
    <lineage>
        <taxon>unclassified sequences</taxon>
        <taxon>metagenomes</taxon>
        <taxon>organismal metagenomes</taxon>
    </lineage>
</organism>
<dbReference type="AlphaFoldDB" id="A0A5J4QZX6"/>
<dbReference type="Gene3D" id="3.40.630.10">
    <property type="entry name" value="Zn peptidases"/>
    <property type="match status" value="1"/>
</dbReference>
<proteinExistence type="predicted"/>
<gene>
    <name evidence="6" type="ORF">EZS27_024250</name>
</gene>
<dbReference type="CDD" id="cd06253">
    <property type="entry name" value="M14_ASTE_ASPA-like"/>
    <property type="match status" value="1"/>
</dbReference>
<evidence type="ECO:0000259" key="5">
    <source>
        <dbReference type="Pfam" id="PF24827"/>
    </source>
</evidence>
<dbReference type="SUPFAM" id="SSF53187">
    <property type="entry name" value="Zn-dependent exopeptidases"/>
    <property type="match status" value="1"/>
</dbReference>
<dbReference type="InterPro" id="IPR053138">
    <property type="entry name" value="N-alpha-Ac-DABA_deacetylase"/>
</dbReference>
<name>A0A5J4QZX6_9ZZZZ</name>
<keyword evidence="2" id="KW-0479">Metal-binding</keyword>
<feature type="domain" description="Succinylglutamate desuccinylase/Aspartoacylase catalytic" evidence="5">
    <location>
        <begin position="29"/>
        <end position="117"/>
    </location>
</feature>
<dbReference type="GO" id="GO:0016788">
    <property type="term" value="F:hydrolase activity, acting on ester bonds"/>
    <property type="evidence" value="ECO:0007669"/>
    <property type="project" value="InterPro"/>
</dbReference>
<comment type="cofactor">
    <cofactor evidence="1">
        <name>Zn(2+)</name>
        <dbReference type="ChEBI" id="CHEBI:29105"/>
    </cofactor>
</comment>
<evidence type="ECO:0000256" key="2">
    <source>
        <dbReference type="ARBA" id="ARBA00022723"/>
    </source>
</evidence>
<keyword evidence="4" id="KW-0862">Zinc</keyword>
<evidence type="ECO:0000313" key="6">
    <source>
        <dbReference type="EMBL" id="KAA6326674.1"/>
    </source>
</evidence>
<dbReference type="PANTHER" id="PTHR37326">
    <property type="entry name" value="BLL3975 PROTEIN"/>
    <property type="match status" value="1"/>
</dbReference>
<protein>
    <recommendedName>
        <fullName evidence="5">Succinylglutamate desuccinylase/Aspartoacylase catalytic domain-containing protein</fullName>
    </recommendedName>
</protein>
<dbReference type="PANTHER" id="PTHR37326:SF1">
    <property type="entry name" value="BLL3975 PROTEIN"/>
    <property type="match status" value="1"/>
</dbReference>
<accession>A0A5J4QZX6</accession>
<reference evidence="6" key="1">
    <citation type="submission" date="2019-03" db="EMBL/GenBank/DDBJ databases">
        <title>Single cell metagenomics reveals metabolic interactions within the superorganism composed of flagellate Streblomastix strix and complex community of Bacteroidetes bacteria on its surface.</title>
        <authorList>
            <person name="Treitli S.C."/>
            <person name="Kolisko M."/>
            <person name="Husnik F."/>
            <person name="Keeling P."/>
            <person name="Hampl V."/>
        </authorList>
    </citation>
    <scope>NUCLEOTIDE SEQUENCE</scope>
    <source>
        <strain evidence="6">STM</strain>
    </source>
</reference>
<comment type="caution">
    <text evidence="6">The sequence shown here is derived from an EMBL/GenBank/DDBJ whole genome shotgun (WGS) entry which is preliminary data.</text>
</comment>
<keyword evidence="3" id="KW-0378">Hydrolase</keyword>
<dbReference type="GO" id="GO:0046872">
    <property type="term" value="F:metal ion binding"/>
    <property type="evidence" value="ECO:0007669"/>
    <property type="project" value="UniProtKB-KW"/>
</dbReference>
<dbReference type="Pfam" id="PF24827">
    <property type="entry name" value="AstE_AspA_cat"/>
    <property type="match status" value="1"/>
</dbReference>
<evidence type="ECO:0000256" key="4">
    <source>
        <dbReference type="ARBA" id="ARBA00022833"/>
    </source>
</evidence>
<sequence>MKRELLFDLKSPYRDNFQIHGFRFGEGKKAVAIVGAMRGDEIQQQFICSQLVKNLIEIEEKGLIRKGYEILIIPSANHFSMNINKRFWAMDNTDINRMFPGYDKGETTQRIAAALFEVIKGYNYGIQLASFYLRGEFIPHVRVMDTGYQDLDIAKSFGLPYVLVREPVAFDTTLLNYNWQIFGTQAYSVYSSDTDIINKDSAKIAWKSVLRFLNENKIITYKMHAGYASAVIHEKSMYSIKSTRGGILYQKRHANDEIREGDLLAEILDPYDGTVLSEIVSPVSGVIFFAHHSPLISQNTVIYRMVKYS</sequence>
<evidence type="ECO:0000256" key="3">
    <source>
        <dbReference type="ARBA" id="ARBA00022801"/>
    </source>
</evidence>
<evidence type="ECO:0000256" key="1">
    <source>
        <dbReference type="ARBA" id="ARBA00001947"/>
    </source>
</evidence>
<dbReference type="EMBL" id="SNRY01002124">
    <property type="protein sequence ID" value="KAA6326674.1"/>
    <property type="molecule type" value="Genomic_DNA"/>
</dbReference>
<dbReference type="InterPro" id="IPR055438">
    <property type="entry name" value="AstE_AspA_cat"/>
</dbReference>